<proteinExistence type="predicted"/>
<evidence type="ECO:0000256" key="1">
    <source>
        <dbReference type="SAM" id="Phobius"/>
    </source>
</evidence>
<dbReference type="Proteomes" id="UP000291838">
    <property type="component" value="Unassembled WGS sequence"/>
</dbReference>
<evidence type="ECO:0000313" key="3">
    <source>
        <dbReference type="Proteomes" id="UP000291838"/>
    </source>
</evidence>
<name>A0A4V1RK28_9ACTN</name>
<dbReference type="AlphaFoldDB" id="A0A4V1RK28"/>
<comment type="caution">
    <text evidence="2">The sequence shown here is derived from an EMBL/GenBank/DDBJ whole genome shotgun (WGS) entry which is preliminary data.</text>
</comment>
<evidence type="ECO:0000313" key="2">
    <source>
        <dbReference type="EMBL" id="RYB90832.1"/>
    </source>
</evidence>
<organism evidence="2 3">
    <name type="scientific">Nocardioides glacieisoli</name>
    <dbReference type="NCBI Taxonomy" id="1168730"/>
    <lineage>
        <taxon>Bacteria</taxon>
        <taxon>Bacillati</taxon>
        <taxon>Actinomycetota</taxon>
        <taxon>Actinomycetes</taxon>
        <taxon>Propionibacteriales</taxon>
        <taxon>Nocardioidaceae</taxon>
        <taxon>Nocardioides</taxon>
    </lineage>
</organism>
<reference evidence="2 3" key="1">
    <citation type="submission" date="2019-01" db="EMBL/GenBank/DDBJ databases">
        <title>Novel species of Nocardioides.</title>
        <authorList>
            <person name="Liu Q."/>
            <person name="Xin Y.-H."/>
        </authorList>
    </citation>
    <scope>NUCLEOTIDE SEQUENCE [LARGE SCALE GENOMIC DNA]</scope>
    <source>
        <strain evidence="2 3">HLT3-15</strain>
    </source>
</reference>
<dbReference type="RefSeq" id="WP_129475546.1">
    <property type="nucleotide sequence ID" value="NZ_SDWS01000004.1"/>
</dbReference>
<dbReference type="OrthoDB" id="4871630at2"/>
<keyword evidence="1" id="KW-0812">Transmembrane</keyword>
<dbReference type="EMBL" id="SDWS01000004">
    <property type="protein sequence ID" value="RYB90832.1"/>
    <property type="molecule type" value="Genomic_DNA"/>
</dbReference>
<keyword evidence="1" id="KW-1133">Transmembrane helix</keyword>
<protein>
    <submittedName>
        <fullName evidence="2">Uncharacterized protein</fullName>
    </submittedName>
</protein>
<keyword evidence="3" id="KW-1185">Reference proteome</keyword>
<sequence>MSTPTPKQTTIEGPSDDDLARINSLLHRIGGQNVSWGAVNKLEVWLTETRLESERLASKRLLVATWVLAAATLALVLATVGLIVVAP</sequence>
<accession>A0A4V1RK28</accession>
<feature type="transmembrane region" description="Helical" evidence="1">
    <location>
        <begin position="61"/>
        <end position="86"/>
    </location>
</feature>
<gene>
    <name evidence="2" type="ORF">EUA06_11185</name>
</gene>
<keyword evidence="1" id="KW-0472">Membrane</keyword>